<dbReference type="InterPro" id="IPR013767">
    <property type="entry name" value="PAS_fold"/>
</dbReference>
<proteinExistence type="predicted"/>
<accession>A0A9D6YYT8</accession>
<dbReference type="SMART" id="SM00388">
    <property type="entry name" value="HisKA"/>
    <property type="match status" value="1"/>
</dbReference>
<gene>
    <name evidence="8" type="ORF">HY912_01190</name>
</gene>
<comment type="catalytic activity">
    <reaction evidence="1">
        <text>ATP + protein L-histidine = ADP + protein N-phospho-L-histidine.</text>
        <dbReference type="EC" id="2.7.13.3"/>
    </reaction>
</comment>
<dbReference type="EMBL" id="JACRDE010000038">
    <property type="protein sequence ID" value="MBI5248083.1"/>
    <property type="molecule type" value="Genomic_DNA"/>
</dbReference>
<dbReference type="SMART" id="SM00387">
    <property type="entry name" value="HATPase_c"/>
    <property type="match status" value="1"/>
</dbReference>
<dbReference type="Proteomes" id="UP000807825">
    <property type="component" value="Unassembled WGS sequence"/>
</dbReference>
<evidence type="ECO:0000259" key="7">
    <source>
        <dbReference type="PROSITE" id="PS50109"/>
    </source>
</evidence>
<dbReference type="PANTHER" id="PTHR43304:SF1">
    <property type="entry name" value="PAC DOMAIN-CONTAINING PROTEIN"/>
    <property type="match status" value="1"/>
</dbReference>
<dbReference type="PROSITE" id="PS50109">
    <property type="entry name" value="HIS_KIN"/>
    <property type="match status" value="1"/>
</dbReference>
<dbReference type="Pfam" id="PF00989">
    <property type="entry name" value="PAS"/>
    <property type="match status" value="1"/>
</dbReference>
<evidence type="ECO:0000256" key="6">
    <source>
        <dbReference type="SAM" id="Coils"/>
    </source>
</evidence>
<dbReference type="Gene3D" id="3.30.565.10">
    <property type="entry name" value="Histidine kinase-like ATPase, C-terminal domain"/>
    <property type="match status" value="1"/>
</dbReference>
<dbReference type="Gene3D" id="3.30.450.20">
    <property type="entry name" value="PAS domain"/>
    <property type="match status" value="1"/>
</dbReference>
<keyword evidence="4" id="KW-0808">Transferase</keyword>
<sequence>MKRAKVGGNLNDLKRRALREVNKQPMEEEGGTLSQEEVRRIIHDLRTHEIELRMQNDELLRTQEKLVEERNQFSDLYDFAPVGYLALDAKGVIQKTNHAGAALLQAFRSTCLGKPFSAYVSRDSVETFFLHLRQTFESDTVQQCEIKLKNRGEGLVYVLVESVCWPQDGNERVCRTALIDLTALKPAEEIRFANERLVLAISDQEAVESQLRRNLSELSLSNDELEQFAYVASHDLREPLRNISTSLSILEKRYKPRLDDDANRLVGYAIQSAATMTALIDDLLQYALSGAAVLQLEEVDCAALLDSIPALLRKTIKETGAVITRGPLPTITADRGQLARVFQNLIHNASKFSGDSPRIHVSARKQDAEWRFAVTDNGRGITPENRESIFALFKRVDQRENSGTGMGLAIAKKFVDRHGGKIWVESEIGEGSTFYFTIPVTVLPRDQ</sequence>
<keyword evidence="3" id="KW-0597">Phosphoprotein</keyword>
<dbReference type="InterPro" id="IPR004358">
    <property type="entry name" value="Sig_transdc_His_kin-like_C"/>
</dbReference>
<dbReference type="EC" id="2.7.13.3" evidence="2"/>
<dbReference type="FunFam" id="3.30.565.10:FF:000006">
    <property type="entry name" value="Sensor histidine kinase WalK"/>
    <property type="match status" value="1"/>
</dbReference>
<dbReference type="InterPro" id="IPR005467">
    <property type="entry name" value="His_kinase_dom"/>
</dbReference>
<keyword evidence="6" id="KW-0175">Coiled coil</keyword>
<evidence type="ECO:0000256" key="3">
    <source>
        <dbReference type="ARBA" id="ARBA00022553"/>
    </source>
</evidence>
<dbReference type="GO" id="GO:0000155">
    <property type="term" value="F:phosphorelay sensor kinase activity"/>
    <property type="evidence" value="ECO:0007669"/>
    <property type="project" value="InterPro"/>
</dbReference>
<protein>
    <recommendedName>
        <fullName evidence="2">histidine kinase</fullName>
        <ecNumber evidence="2">2.7.13.3</ecNumber>
    </recommendedName>
</protein>
<dbReference type="Pfam" id="PF00512">
    <property type="entry name" value="HisKA"/>
    <property type="match status" value="1"/>
</dbReference>
<dbReference type="InterPro" id="IPR003594">
    <property type="entry name" value="HATPase_dom"/>
</dbReference>
<dbReference type="SUPFAM" id="SSF55785">
    <property type="entry name" value="PYP-like sensor domain (PAS domain)"/>
    <property type="match status" value="1"/>
</dbReference>
<dbReference type="InterPro" id="IPR036097">
    <property type="entry name" value="HisK_dim/P_sf"/>
</dbReference>
<organism evidence="8 9">
    <name type="scientific">Desulfomonile tiedjei</name>
    <dbReference type="NCBI Taxonomy" id="2358"/>
    <lineage>
        <taxon>Bacteria</taxon>
        <taxon>Pseudomonadati</taxon>
        <taxon>Thermodesulfobacteriota</taxon>
        <taxon>Desulfomonilia</taxon>
        <taxon>Desulfomonilales</taxon>
        <taxon>Desulfomonilaceae</taxon>
        <taxon>Desulfomonile</taxon>
    </lineage>
</organism>
<evidence type="ECO:0000256" key="5">
    <source>
        <dbReference type="ARBA" id="ARBA00022777"/>
    </source>
</evidence>
<dbReference type="PRINTS" id="PR00344">
    <property type="entry name" value="BCTRLSENSOR"/>
</dbReference>
<dbReference type="InterPro" id="IPR035965">
    <property type="entry name" value="PAS-like_dom_sf"/>
</dbReference>
<keyword evidence="5" id="KW-0418">Kinase</keyword>
<evidence type="ECO:0000313" key="8">
    <source>
        <dbReference type="EMBL" id="MBI5248083.1"/>
    </source>
</evidence>
<dbReference type="PANTHER" id="PTHR43304">
    <property type="entry name" value="PHYTOCHROME-LIKE PROTEIN CPH1"/>
    <property type="match status" value="1"/>
</dbReference>
<dbReference type="SUPFAM" id="SSF47384">
    <property type="entry name" value="Homodimeric domain of signal transducing histidine kinase"/>
    <property type="match status" value="1"/>
</dbReference>
<evidence type="ECO:0000313" key="9">
    <source>
        <dbReference type="Proteomes" id="UP000807825"/>
    </source>
</evidence>
<dbReference type="AlphaFoldDB" id="A0A9D6YYT8"/>
<feature type="domain" description="Histidine kinase" evidence="7">
    <location>
        <begin position="231"/>
        <end position="442"/>
    </location>
</feature>
<dbReference type="InterPro" id="IPR052162">
    <property type="entry name" value="Sensor_kinase/Photoreceptor"/>
</dbReference>
<evidence type="ECO:0000256" key="1">
    <source>
        <dbReference type="ARBA" id="ARBA00000085"/>
    </source>
</evidence>
<dbReference type="CDD" id="cd00082">
    <property type="entry name" value="HisKA"/>
    <property type="match status" value="1"/>
</dbReference>
<reference evidence="8" key="1">
    <citation type="submission" date="2020-07" db="EMBL/GenBank/DDBJ databases">
        <title>Huge and variable diversity of episymbiotic CPR bacteria and DPANN archaea in groundwater ecosystems.</title>
        <authorList>
            <person name="He C.Y."/>
            <person name="Keren R."/>
            <person name="Whittaker M."/>
            <person name="Farag I.F."/>
            <person name="Doudna J."/>
            <person name="Cate J.H.D."/>
            <person name="Banfield J.F."/>
        </authorList>
    </citation>
    <scope>NUCLEOTIDE SEQUENCE</scope>
    <source>
        <strain evidence="8">NC_groundwater_1664_Pr3_B-0.1um_52_9</strain>
    </source>
</reference>
<evidence type="ECO:0000256" key="4">
    <source>
        <dbReference type="ARBA" id="ARBA00022679"/>
    </source>
</evidence>
<dbReference type="Pfam" id="PF02518">
    <property type="entry name" value="HATPase_c"/>
    <property type="match status" value="1"/>
</dbReference>
<name>A0A9D6YYT8_9BACT</name>
<dbReference type="SUPFAM" id="SSF55874">
    <property type="entry name" value="ATPase domain of HSP90 chaperone/DNA topoisomerase II/histidine kinase"/>
    <property type="match status" value="1"/>
</dbReference>
<dbReference type="GO" id="GO:0006355">
    <property type="term" value="P:regulation of DNA-templated transcription"/>
    <property type="evidence" value="ECO:0007669"/>
    <property type="project" value="InterPro"/>
</dbReference>
<dbReference type="InterPro" id="IPR036890">
    <property type="entry name" value="HATPase_C_sf"/>
</dbReference>
<dbReference type="InterPro" id="IPR003661">
    <property type="entry name" value="HisK_dim/P_dom"/>
</dbReference>
<evidence type="ECO:0000256" key="2">
    <source>
        <dbReference type="ARBA" id="ARBA00012438"/>
    </source>
</evidence>
<dbReference type="Gene3D" id="1.10.287.130">
    <property type="match status" value="1"/>
</dbReference>
<feature type="coiled-coil region" evidence="6">
    <location>
        <begin position="45"/>
        <end position="72"/>
    </location>
</feature>
<comment type="caution">
    <text evidence="8">The sequence shown here is derived from an EMBL/GenBank/DDBJ whole genome shotgun (WGS) entry which is preliminary data.</text>
</comment>